<evidence type="ECO:0000256" key="3">
    <source>
        <dbReference type="ARBA" id="ARBA00023143"/>
    </source>
</evidence>
<dbReference type="PANTHER" id="PTHR30435">
    <property type="entry name" value="FLAGELLAR PROTEIN"/>
    <property type="match status" value="1"/>
</dbReference>
<feature type="domain" description="Flagellar basal-body/hook protein C-terminal" evidence="7">
    <location>
        <begin position="191"/>
        <end position="234"/>
    </location>
</feature>
<feature type="domain" description="Flagellar basal body rod protein N-terminal" evidence="6">
    <location>
        <begin position="5"/>
        <end position="35"/>
    </location>
</feature>
<evidence type="ECO:0000313" key="9">
    <source>
        <dbReference type="EMBL" id="PZO86521.1"/>
    </source>
</evidence>
<dbReference type="PANTHER" id="PTHR30435:SF19">
    <property type="entry name" value="FLAGELLAR BASAL-BODY ROD PROTEIN FLGG"/>
    <property type="match status" value="1"/>
</dbReference>
<evidence type="ECO:0000259" key="6">
    <source>
        <dbReference type="Pfam" id="PF00460"/>
    </source>
</evidence>
<dbReference type="InterPro" id="IPR020013">
    <property type="entry name" value="Flagellar_FlgE/F/G"/>
</dbReference>
<dbReference type="GO" id="GO:0030694">
    <property type="term" value="C:bacterial-type flagellum basal body, rod"/>
    <property type="evidence" value="ECO:0007669"/>
    <property type="project" value="InterPro"/>
</dbReference>
<dbReference type="InterPro" id="IPR012836">
    <property type="entry name" value="FlgF"/>
</dbReference>
<dbReference type="Pfam" id="PF22692">
    <property type="entry name" value="LlgE_F_G_D1"/>
    <property type="match status" value="1"/>
</dbReference>
<evidence type="ECO:0000259" key="8">
    <source>
        <dbReference type="Pfam" id="PF22692"/>
    </source>
</evidence>
<proteinExistence type="inferred from homology"/>
<comment type="subcellular location">
    <subcellularLocation>
        <location evidence="1 4">Bacterial flagellum basal body</location>
    </subcellularLocation>
</comment>
<dbReference type="Proteomes" id="UP000249557">
    <property type="component" value="Unassembled WGS sequence"/>
</dbReference>
<keyword evidence="9" id="KW-0282">Flagellum</keyword>
<dbReference type="NCBIfam" id="TIGR03506">
    <property type="entry name" value="FlgEFG_subfam"/>
    <property type="match status" value="1"/>
</dbReference>
<organism evidence="9 10">
    <name type="scientific">Micavibrio aeruginosavorus</name>
    <dbReference type="NCBI Taxonomy" id="349221"/>
    <lineage>
        <taxon>Bacteria</taxon>
        <taxon>Pseudomonadati</taxon>
        <taxon>Bdellovibrionota</taxon>
        <taxon>Bdellovibrionia</taxon>
        <taxon>Bdellovibrionales</taxon>
        <taxon>Pseudobdellovibrionaceae</taxon>
        <taxon>Micavibrio</taxon>
    </lineage>
</organism>
<dbReference type="Pfam" id="PF06429">
    <property type="entry name" value="Flg_bbr_C"/>
    <property type="match status" value="1"/>
</dbReference>
<evidence type="ECO:0000256" key="4">
    <source>
        <dbReference type="RuleBase" id="RU362116"/>
    </source>
</evidence>
<evidence type="ECO:0000259" key="7">
    <source>
        <dbReference type="Pfam" id="PF06429"/>
    </source>
</evidence>
<evidence type="ECO:0000256" key="1">
    <source>
        <dbReference type="ARBA" id="ARBA00004117"/>
    </source>
</evidence>
<evidence type="ECO:0000256" key="5">
    <source>
        <dbReference type="SAM" id="MobiDB-lite"/>
    </source>
</evidence>
<dbReference type="InterPro" id="IPR053967">
    <property type="entry name" value="LlgE_F_G-like_D1"/>
</dbReference>
<dbReference type="NCBIfam" id="TIGR02490">
    <property type="entry name" value="flgF"/>
    <property type="match status" value="1"/>
</dbReference>
<dbReference type="SUPFAM" id="SSF117143">
    <property type="entry name" value="Flagellar hook protein flgE"/>
    <property type="match status" value="1"/>
</dbReference>
<accession>A0A2W5BTJ7</accession>
<evidence type="ECO:0000313" key="10">
    <source>
        <dbReference type="Proteomes" id="UP000249557"/>
    </source>
</evidence>
<feature type="region of interest" description="Disordered" evidence="5">
    <location>
        <begin position="221"/>
        <end position="240"/>
    </location>
</feature>
<dbReference type="InterPro" id="IPR037925">
    <property type="entry name" value="FlgE/F/G-like"/>
</dbReference>
<keyword evidence="9" id="KW-0969">Cilium</keyword>
<dbReference type="AlphaFoldDB" id="A0A2W5BTJ7"/>
<keyword evidence="3 4" id="KW-0975">Bacterial flagellum</keyword>
<gene>
    <name evidence="9" type="primary">flgF</name>
    <name evidence="9" type="ORF">DI626_06310</name>
</gene>
<dbReference type="GO" id="GO:0071978">
    <property type="term" value="P:bacterial-type flagellum-dependent swarming motility"/>
    <property type="evidence" value="ECO:0007669"/>
    <property type="project" value="TreeGrafter"/>
</dbReference>
<dbReference type="InterPro" id="IPR019776">
    <property type="entry name" value="Flagellar_basal_body_rod_CS"/>
</dbReference>
<keyword evidence="9" id="KW-0966">Cell projection</keyword>
<dbReference type="Pfam" id="PF00460">
    <property type="entry name" value="Flg_bb_rod"/>
    <property type="match status" value="1"/>
</dbReference>
<dbReference type="InterPro" id="IPR010930">
    <property type="entry name" value="Flg_bb/hook_C_dom"/>
</dbReference>
<comment type="similarity">
    <text evidence="2 4">Belongs to the flagella basal body rod proteins family.</text>
</comment>
<sequence>MENSIYVGLSGQVAMEQKMALIANNVANINTPGYRGQNALFKEFISDQRRMKEDVSLVLDYGQYRVTDAGSVKETGNPLDVALVGPGFMGVQTPDGIQYTRAGNFALNMDGQLVTSQGRLVADAGGGAITVPQDAKYVSIDKGGIISTDQGQIATLMLSEFPDYQRMEPAGNGLYKTEQAALPATETTVLQGKIEGSNVQPVLEMTRMIEVMREYQAVQNMMNNEQDRQRNGLQRMLRTS</sequence>
<dbReference type="PROSITE" id="PS00588">
    <property type="entry name" value="FLAGELLA_BB_ROD"/>
    <property type="match status" value="1"/>
</dbReference>
<dbReference type="EMBL" id="QFNK01000111">
    <property type="protein sequence ID" value="PZO86521.1"/>
    <property type="molecule type" value="Genomic_DNA"/>
</dbReference>
<reference evidence="9 10" key="1">
    <citation type="submission" date="2017-08" db="EMBL/GenBank/DDBJ databases">
        <title>Infants hospitalized years apart are colonized by the same room-sourced microbial strains.</title>
        <authorList>
            <person name="Brooks B."/>
            <person name="Olm M.R."/>
            <person name="Firek B.A."/>
            <person name="Baker R."/>
            <person name="Thomas B.C."/>
            <person name="Morowitz M.J."/>
            <person name="Banfield J.F."/>
        </authorList>
    </citation>
    <scope>NUCLEOTIDE SEQUENCE [LARGE SCALE GENOMIC DNA]</scope>
    <source>
        <strain evidence="9">S2_018_000_R2_104</strain>
    </source>
</reference>
<dbReference type="InterPro" id="IPR001444">
    <property type="entry name" value="Flag_bb_rod_N"/>
</dbReference>
<feature type="domain" description="Flagellar hook protein FlgE/F/G-like D1" evidence="8">
    <location>
        <begin position="82"/>
        <end position="147"/>
    </location>
</feature>
<protein>
    <submittedName>
        <fullName evidence="9">Flagellar basal-body rod protein FlgF</fullName>
    </submittedName>
</protein>
<comment type="caution">
    <text evidence="9">The sequence shown here is derived from an EMBL/GenBank/DDBJ whole genome shotgun (WGS) entry which is preliminary data.</text>
</comment>
<evidence type="ECO:0000256" key="2">
    <source>
        <dbReference type="ARBA" id="ARBA00009677"/>
    </source>
</evidence>
<name>A0A2W5BTJ7_9BACT</name>